<proteinExistence type="predicted"/>
<dbReference type="Gramene" id="Solyc05g051998.1.1">
    <property type="protein sequence ID" value="Solyc05g051998.1.1"/>
    <property type="gene ID" value="Solyc05g051998.1"/>
</dbReference>
<evidence type="ECO:0000313" key="2">
    <source>
        <dbReference type="Proteomes" id="UP000004994"/>
    </source>
</evidence>
<accession>A0A3Q7GNQ0</accession>
<dbReference type="InParanoid" id="A0A3Q7GNQ0"/>
<dbReference type="Proteomes" id="UP000004994">
    <property type="component" value="Chromosome 5"/>
</dbReference>
<dbReference type="AlphaFoldDB" id="A0A3Q7GNQ0"/>
<evidence type="ECO:0000313" key="1">
    <source>
        <dbReference type="EnsemblPlants" id="Solyc05g051998.1.1"/>
    </source>
</evidence>
<reference evidence="1" key="1">
    <citation type="journal article" date="2012" name="Nature">
        <title>The tomato genome sequence provides insights into fleshy fruit evolution.</title>
        <authorList>
            <consortium name="Tomato Genome Consortium"/>
        </authorList>
    </citation>
    <scope>NUCLEOTIDE SEQUENCE [LARGE SCALE GENOMIC DNA]</scope>
    <source>
        <strain evidence="1">cv. Heinz 1706</strain>
    </source>
</reference>
<name>A0A3Q7GNQ0_SOLLC</name>
<dbReference type="EnsemblPlants" id="Solyc05g051998.1.1">
    <property type="protein sequence ID" value="Solyc05g051998.1.1"/>
    <property type="gene ID" value="Solyc05g051998.1"/>
</dbReference>
<sequence>MVFGTQNSAARTLYFHSCW</sequence>
<keyword evidence="2" id="KW-1185">Reference proteome</keyword>
<reference evidence="1" key="2">
    <citation type="submission" date="2019-01" db="UniProtKB">
        <authorList>
            <consortium name="EnsemblPlants"/>
        </authorList>
    </citation>
    <scope>IDENTIFICATION</scope>
    <source>
        <strain evidence="1">cv. Heinz 1706</strain>
    </source>
</reference>
<organism evidence="1">
    <name type="scientific">Solanum lycopersicum</name>
    <name type="common">Tomato</name>
    <name type="synonym">Lycopersicon esculentum</name>
    <dbReference type="NCBI Taxonomy" id="4081"/>
    <lineage>
        <taxon>Eukaryota</taxon>
        <taxon>Viridiplantae</taxon>
        <taxon>Streptophyta</taxon>
        <taxon>Embryophyta</taxon>
        <taxon>Tracheophyta</taxon>
        <taxon>Spermatophyta</taxon>
        <taxon>Magnoliopsida</taxon>
        <taxon>eudicotyledons</taxon>
        <taxon>Gunneridae</taxon>
        <taxon>Pentapetalae</taxon>
        <taxon>asterids</taxon>
        <taxon>lamiids</taxon>
        <taxon>Solanales</taxon>
        <taxon>Solanaceae</taxon>
        <taxon>Solanoideae</taxon>
        <taxon>Solaneae</taxon>
        <taxon>Solanum</taxon>
        <taxon>Solanum subgen. Lycopersicon</taxon>
    </lineage>
</organism>
<protein>
    <submittedName>
        <fullName evidence="1">Uncharacterized protein</fullName>
    </submittedName>
</protein>